<gene>
    <name evidence="2" type="ORF">WKW80_03620</name>
</gene>
<comment type="caution">
    <text evidence="2">The sequence shown here is derived from an EMBL/GenBank/DDBJ whole genome shotgun (WGS) entry which is preliminary data.</text>
</comment>
<dbReference type="RefSeq" id="WP_340362141.1">
    <property type="nucleotide sequence ID" value="NZ_JBBKZV010000001.1"/>
</dbReference>
<organism evidence="2 3">
    <name type="scientific">Variovorax humicola</name>
    <dbReference type="NCBI Taxonomy" id="1769758"/>
    <lineage>
        <taxon>Bacteria</taxon>
        <taxon>Pseudomonadati</taxon>
        <taxon>Pseudomonadota</taxon>
        <taxon>Betaproteobacteria</taxon>
        <taxon>Burkholderiales</taxon>
        <taxon>Comamonadaceae</taxon>
        <taxon>Variovorax</taxon>
    </lineage>
</organism>
<sequence>MRSDTEDEYERMYDTYRGDEEADRNARRTVSDLKEAIRRAASLHDASLRSDARYFLLANFYQMVFRPLRNDGSSALMEASMLDIERIVQVARAFAGPEPISGNDVLRATSLLIGKLRTAASEIWG</sequence>
<evidence type="ECO:0000313" key="2">
    <source>
        <dbReference type="EMBL" id="MEJ8821127.1"/>
    </source>
</evidence>
<dbReference type="Proteomes" id="UP001363010">
    <property type="component" value="Unassembled WGS sequence"/>
</dbReference>
<evidence type="ECO:0000256" key="1">
    <source>
        <dbReference type="SAM" id="MobiDB-lite"/>
    </source>
</evidence>
<proteinExistence type="predicted"/>
<accession>A0ABU8VTR9</accession>
<dbReference type="EMBL" id="JBBKZV010000001">
    <property type="protein sequence ID" value="MEJ8821127.1"/>
    <property type="molecule type" value="Genomic_DNA"/>
</dbReference>
<feature type="region of interest" description="Disordered" evidence="1">
    <location>
        <begin position="1"/>
        <end position="28"/>
    </location>
</feature>
<name>A0ABU8VTR9_9BURK</name>
<evidence type="ECO:0000313" key="3">
    <source>
        <dbReference type="Proteomes" id="UP001363010"/>
    </source>
</evidence>
<reference evidence="2 3" key="1">
    <citation type="submission" date="2024-03" db="EMBL/GenBank/DDBJ databases">
        <title>Novel species of the genus Variovorax.</title>
        <authorList>
            <person name="Liu Q."/>
            <person name="Xin Y.-H."/>
        </authorList>
    </citation>
    <scope>NUCLEOTIDE SEQUENCE [LARGE SCALE GENOMIC DNA]</scope>
    <source>
        <strain evidence="2 3">KACC 18501</strain>
    </source>
</reference>
<keyword evidence="3" id="KW-1185">Reference proteome</keyword>
<protein>
    <submittedName>
        <fullName evidence="2">Uncharacterized protein</fullName>
    </submittedName>
</protein>